<dbReference type="InterPro" id="IPR002470">
    <property type="entry name" value="Peptidase_S9A"/>
</dbReference>
<evidence type="ECO:0000313" key="9">
    <source>
        <dbReference type="EMBL" id="QGY82323.1"/>
    </source>
</evidence>
<keyword evidence="10" id="KW-1185">Reference proteome</keyword>
<evidence type="ECO:0000259" key="8">
    <source>
        <dbReference type="Pfam" id="PF02897"/>
    </source>
</evidence>
<dbReference type="PANTHER" id="PTHR42881">
    <property type="entry name" value="PROLYL ENDOPEPTIDASE"/>
    <property type="match status" value="1"/>
</dbReference>
<dbReference type="EMBL" id="CP035733">
    <property type="protein sequence ID" value="QGY82323.1"/>
    <property type="molecule type" value="Genomic_DNA"/>
</dbReference>
<evidence type="ECO:0000256" key="3">
    <source>
        <dbReference type="ARBA" id="ARBA00011897"/>
    </source>
</evidence>
<evidence type="ECO:0000256" key="5">
    <source>
        <dbReference type="ARBA" id="ARBA00022801"/>
    </source>
</evidence>
<accession>A0A6I6LIU8</accession>
<evidence type="ECO:0000313" key="10">
    <source>
        <dbReference type="Proteomes" id="UP000428803"/>
    </source>
</evidence>
<dbReference type="InterPro" id="IPR001375">
    <property type="entry name" value="Peptidase_S9_cat"/>
</dbReference>
<dbReference type="EC" id="3.4.21.26" evidence="3"/>
<evidence type="ECO:0000256" key="6">
    <source>
        <dbReference type="ARBA" id="ARBA00022825"/>
    </source>
</evidence>
<dbReference type="SUPFAM" id="SSF50993">
    <property type="entry name" value="Peptidase/esterase 'gauge' domain"/>
    <property type="match status" value="1"/>
</dbReference>
<dbReference type="GO" id="GO:0070012">
    <property type="term" value="F:oligopeptidase activity"/>
    <property type="evidence" value="ECO:0007669"/>
    <property type="project" value="TreeGrafter"/>
</dbReference>
<dbReference type="Proteomes" id="UP000428803">
    <property type="component" value="Chromosome"/>
</dbReference>
<name>A0A6I6LIU8_9SPHN</name>
<dbReference type="SUPFAM" id="SSF53474">
    <property type="entry name" value="alpha/beta-Hydrolases"/>
    <property type="match status" value="1"/>
</dbReference>
<dbReference type="GO" id="GO:0005829">
    <property type="term" value="C:cytosol"/>
    <property type="evidence" value="ECO:0007669"/>
    <property type="project" value="TreeGrafter"/>
</dbReference>
<proteinExistence type="inferred from homology"/>
<comment type="catalytic activity">
    <reaction evidence="1">
        <text>Hydrolysis of Pro-|-Xaa &gt;&gt; Ala-|-Xaa in oligopeptides.</text>
        <dbReference type="EC" id="3.4.21.26"/>
    </reaction>
</comment>
<organism evidence="9 10">
    <name type="scientific">Sphingorhabdus lacus</name>
    <dbReference type="NCBI Taxonomy" id="392610"/>
    <lineage>
        <taxon>Bacteria</taxon>
        <taxon>Pseudomonadati</taxon>
        <taxon>Pseudomonadota</taxon>
        <taxon>Alphaproteobacteria</taxon>
        <taxon>Sphingomonadales</taxon>
        <taxon>Sphingomonadaceae</taxon>
        <taxon>Sphingorhabdus</taxon>
    </lineage>
</organism>
<dbReference type="InterPro" id="IPR029058">
    <property type="entry name" value="AB_hydrolase_fold"/>
</dbReference>
<dbReference type="OrthoDB" id="9801421at2"/>
<dbReference type="InterPro" id="IPR051167">
    <property type="entry name" value="Prolyl_oligopep/macrocyclase"/>
</dbReference>
<feature type="domain" description="Peptidase S9A N-terminal" evidence="8">
    <location>
        <begin position="30"/>
        <end position="454"/>
    </location>
</feature>
<dbReference type="AlphaFoldDB" id="A0A6I6LIU8"/>
<dbReference type="Pfam" id="PF00326">
    <property type="entry name" value="Peptidase_S9"/>
    <property type="match status" value="1"/>
</dbReference>
<dbReference type="PROSITE" id="PS00708">
    <property type="entry name" value="PRO_ENDOPEP_SER"/>
    <property type="match status" value="1"/>
</dbReference>
<reference evidence="10" key="1">
    <citation type="submission" date="2019-01" db="EMBL/GenBank/DDBJ databases">
        <title>Sphingorhabdus lacus sp.nov., isolated from an oligotrophic freshwater lake.</title>
        <authorList>
            <person name="Park M."/>
        </authorList>
    </citation>
    <scope>NUCLEOTIDE SEQUENCE [LARGE SCALE GENOMIC DNA]</scope>
    <source>
        <strain evidence="10">IMCC1753</strain>
    </source>
</reference>
<dbReference type="Gene3D" id="2.130.10.120">
    <property type="entry name" value="Prolyl oligopeptidase, N-terminal domain"/>
    <property type="match status" value="1"/>
</dbReference>
<dbReference type="Pfam" id="PF02897">
    <property type="entry name" value="Peptidase_S9_N"/>
    <property type="match status" value="1"/>
</dbReference>
<evidence type="ECO:0000256" key="2">
    <source>
        <dbReference type="ARBA" id="ARBA00005228"/>
    </source>
</evidence>
<sequence length="730" mass="79882">MVMTGPQGAWADDAATAEMGADVADGLTYPQTKTVDVVDTAFGIKIPDPYRWLEDDVRVNPAVADWVKAQNKVTDAYLDTLPGKDVLAARMKKLFDYERFGLPEKAGGHYFFTKNDGLQNQSVLYVRKGLTGKDRILIDPNTWAKDGATALDSWVPSKNGKLLAYSIQDGGSDWRTIKVLDTATGTILTDEIKWAKFTNISWVGNDGFLYSRFAEPKEGAAFQQLNYNQTIYYHKIGTPQSEDKAIYATPDKPEYGHSAQVTHDGKWALITTSQGTDEKYELHIMPLGKKPSWKAQPLVKGLEHEWQLVEGVGNKLWFITNKDAPRLKLVSVDLKAKVLNRAPCEGSSDAGDVCMAEGFAFTDIVPERAETLTRAQIVGERLIMSYIKDAKSMAMMTNLAGGPAKEISLNAIGTASGFSGTPGDPETFYGFSSFNQPGAVYRFDSRTGQSTSFAEPKLSFNPADFAIEQVFYPSKDGTKIPMFIVHKKGLDLSKGAPTLLYGYGGFNISQTPTYSATRMAWIQSGGVFALANLRGGGEYGKPWHDAGRLMNKQNVFDDFAAAGEYLVAKGYTAKGKLAIEGRSNGGLLVGASLNQRPDLFAAGHAAVGVMDMTRFDRFTAGRYWVDDYGSPAKEADLKMQLTYSPYHNITSGVDYPAVIVSTADTDDRVVPGHSFKYTAALQAAKTGSRPKIIRIESRAGHGSGKPTDKLIEEYSDIYAFLAKWTGLELK</sequence>
<evidence type="ECO:0000256" key="4">
    <source>
        <dbReference type="ARBA" id="ARBA00022670"/>
    </source>
</evidence>
<dbReference type="KEGG" id="slaa:EUU25_14660"/>
<comment type="similarity">
    <text evidence="2">Belongs to the peptidase S9A family.</text>
</comment>
<evidence type="ECO:0000256" key="1">
    <source>
        <dbReference type="ARBA" id="ARBA00001070"/>
    </source>
</evidence>
<dbReference type="GO" id="GO:0004252">
    <property type="term" value="F:serine-type endopeptidase activity"/>
    <property type="evidence" value="ECO:0007669"/>
    <property type="project" value="UniProtKB-EC"/>
</dbReference>
<protein>
    <recommendedName>
        <fullName evidence="3">prolyl oligopeptidase</fullName>
        <ecNumber evidence="3">3.4.21.26</ecNumber>
    </recommendedName>
</protein>
<keyword evidence="4" id="KW-0645">Protease</keyword>
<dbReference type="InterPro" id="IPR023302">
    <property type="entry name" value="Pept_S9A_N"/>
</dbReference>
<evidence type="ECO:0000259" key="7">
    <source>
        <dbReference type="Pfam" id="PF00326"/>
    </source>
</evidence>
<dbReference type="GO" id="GO:0006508">
    <property type="term" value="P:proteolysis"/>
    <property type="evidence" value="ECO:0007669"/>
    <property type="project" value="UniProtKB-KW"/>
</dbReference>
<keyword evidence="6" id="KW-0720">Serine protease</keyword>
<dbReference type="PANTHER" id="PTHR42881:SF2">
    <property type="entry name" value="PROLYL ENDOPEPTIDASE"/>
    <property type="match status" value="1"/>
</dbReference>
<dbReference type="Gene3D" id="3.40.50.1820">
    <property type="entry name" value="alpha/beta hydrolase"/>
    <property type="match status" value="1"/>
</dbReference>
<dbReference type="PRINTS" id="PR00862">
    <property type="entry name" value="PROLIGOPTASE"/>
</dbReference>
<dbReference type="FunFam" id="3.40.50.1820:FF:000005">
    <property type="entry name" value="Prolyl endopeptidase"/>
    <property type="match status" value="1"/>
</dbReference>
<feature type="domain" description="Peptidase S9 prolyl oligopeptidase catalytic" evidence="7">
    <location>
        <begin position="514"/>
        <end position="726"/>
    </location>
</feature>
<gene>
    <name evidence="9" type="ORF">EUU25_14660</name>
</gene>
<keyword evidence="5" id="KW-0378">Hydrolase</keyword>
<dbReference type="InterPro" id="IPR002471">
    <property type="entry name" value="Pept_S9_AS"/>
</dbReference>